<name>A0AC59YFJ3_RANTA</name>
<reference evidence="1" key="1">
    <citation type="submission" date="2023-05" db="EMBL/GenBank/DDBJ databases">
        <authorList>
            <consortium name="ELIXIR-Norway"/>
        </authorList>
    </citation>
    <scope>NUCLEOTIDE SEQUENCE</scope>
</reference>
<evidence type="ECO:0000313" key="1">
    <source>
        <dbReference type="EMBL" id="CAM9658320.1"/>
    </source>
</evidence>
<proteinExistence type="predicted"/>
<accession>A0AC59YFJ3</accession>
<dbReference type="EMBL" id="OX596099">
    <property type="protein sequence ID" value="CAM9658320.1"/>
    <property type="molecule type" value="Genomic_DNA"/>
</dbReference>
<reference evidence="1" key="2">
    <citation type="submission" date="2025-03" db="EMBL/GenBank/DDBJ databases">
        <authorList>
            <consortium name="ELIXIR-Norway"/>
            <consortium name="Elixir Norway"/>
        </authorList>
    </citation>
    <scope>NUCLEOTIDE SEQUENCE</scope>
</reference>
<sequence>MLKGLGFVVGFWGREGSSCCPSRQLLRAPSFQPPASPRLEARGSERRREREARDQVPSSPTPSQVPGAGQPLLTGARKRELSPGRGGAGGEQGPQGDPRGRKLPLTQTPRDRPRPPARQPRDGGGGGDPGQERAGEGGGDDSNARPRGRSGAPRGHLRLVGERREGSPGAEGTRPSLPRCLLGEGHL</sequence>
<protein>
    <submittedName>
        <fullName evidence="1">Uncharacterized protein</fullName>
    </submittedName>
</protein>
<gene>
    <name evidence="1" type="ORF">MRATA1EN22A_LOCUS5606</name>
</gene>
<organism evidence="1">
    <name type="scientific">Rangifer tarandus platyrhynchus</name>
    <name type="common">Svalbard reindeer</name>
    <dbReference type="NCBI Taxonomy" id="3082113"/>
    <lineage>
        <taxon>Eukaryota</taxon>
        <taxon>Metazoa</taxon>
        <taxon>Chordata</taxon>
        <taxon>Craniata</taxon>
        <taxon>Vertebrata</taxon>
        <taxon>Euteleostomi</taxon>
        <taxon>Mammalia</taxon>
        <taxon>Eutheria</taxon>
        <taxon>Laurasiatheria</taxon>
        <taxon>Artiodactyla</taxon>
        <taxon>Ruminantia</taxon>
        <taxon>Pecora</taxon>
        <taxon>Cervidae</taxon>
        <taxon>Odocoileinae</taxon>
        <taxon>Rangifer</taxon>
    </lineage>
</organism>